<evidence type="ECO:0000313" key="3">
    <source>
        <dbReference type="Proteomes" id="UP000694941"/>
    </source>
</evidence>
<evidence type="ECO:0000313" key="4">
    <source>
        <dbReference type="RefSeq" id="XP_022250439.1"/>
    </source>
</evidence>
<organism evidence="3 4">
    <name type="scientific">Limulus polyphemus</name>
    <name type="common">Atlantic horseshoe crab</name>
    <dbReference type="NCBI Taxonomy" id="6850"/>
    <lineage>
        <taxon>Eukaryota</taxon>
        <taxon>Metazoa</taxon>
        <taxon>Ecdysozoa</taxon>
        <taxon>Arthropoda</taxon>
        <taxon>Chelicerata</taxon>
        <taxon>Merostomata</taxon>
        <taxon>Xiphosura</taxon>
        <taxon>Limulidae</taxon>
        <taxon>Limulus</taxon>
    </lineage>
</organism>
<dbReference type="GeneID" id="106466669"/>
<feature type="compositionally biased region" description="Polar residues" evidence="1">
    <location>
        <begin position="107"/>
        <end position="117"/>
    </location>
</feature>
<feature type="region of interest" description="Disordered" evidence="1">
    <location>
        <begin position="107"/>
        <end position="129"/>
    </location>
</feature>
<keyword evidence="2" id="KW-0732">Signal</keyword>
<name>A0ABM1T3I3_LIMPO</name>
<dbReference type="Proteomes" id="UP000694941">
    <property type="component" value="Unplaced"/>
</dbReference>
<accession>A0ABM1T3I3</accession>
<reference evidence="4" key="1">
    <citation type="submission" date="2025-08" db="UniProtKB">
        <authorList>
            <consortium name="RefSeq"/>
        </authorList>
    </citation>
    <scope>IDENTIFICATION</scope>
    <source>
        <tissue evidence="4">Muscle</tissue>
    </source>
</reference>
<feature type="signal peptide" evidence="2">
    <location>
        <begin position="1"/>
        <end position="26"/>
    </location>
</feature>
<evidence type="ECO:0000256" key="2">
    <source>
        <dbReference type="SAM" id="SignalP"/>
    </source>
</evidence>
<keyword evidence="3" id="KW-1185">Reference proteome</keyword>
<protein>
    <submittedName>
        <fullName evidence="4">Uncharacterized protein LOC106466669 isoform X1</fullName>
    </submittedName>
</protein>
<dbReference type="RefSeq" id="XP_022250439.1">
    <property type="nucleotide sequence ID" value="XM_022394731.1"/>
</dbReference>
<feature type="chain" id="PRO_5047083316" evidence="2">
    <location>
        <begin position="27"/>
        <end position="129"/>
    </location>
</feature>
<evidence type="ECO:0000256" key="1">
    <source>
        <dbReference type="SAM" id="MobiDB-lite"/>
    </source>
</evidence>
<proteinExistence type="predicted"/>
<sequence length="129" mass="14414">MKEFGSSGRWATITSALLLLVTIVCADMMRKSIVFDSKTPKVFYCPQEKPTGMEKMFVKARPLDKLCEFGGKGIPKDYHSDCYNDVDETEYACAEKSRIMLRLNPPNVTETSTTKASVTARPGGKSKKY</sequence>
<gene>
    <name evidence="4" type="primary">LOC106466669</name>
</gene>